<feature type="compositionally biased region" description="Low complexity" evidence="4">
    <location>
        <begin position="370"/>
        <end position="381"/>
    </location>
</feature>
<feature type="compositionally biased region" description="Low complexity" evidence="4">
    <location>
        <begin position="441"/>
        <end position="451"/>
    </location>
</feature>
<keyword evidence="7" id="KW-1185">Reference proteome</keyword>
<dbReference type="InterPro" id="IPR036865">
    <property type="entry name" value="CRAL-TRIO_dom_sf"/>
</dbReference>
<dbReference type="Proteomes" id="UP001438707">
    <property type="component" value="Unassembled WGS sequence"/>
</dbReference>
<evidence type="ECO:0000256" key="1">
    <source>
        <dbReference type="ARBA" id="ARBA00004202"/>
    </source>
</evidence>
<dbReference type="Pfam" id="PF00650">
    <property type="entry name" value="CRAL_TRIO"/>
    <property type="match status" value="1"/>
</dbReference>
<feature type="region of interest" description="Disordered" evidence="4">
    <location>
        <begin position="1"/>
        <end position="36"/>
    </location>
</feature>
<dbReference type="SMART" id="SM00516">
    <property type="entry name" value="SEC14"/>
    <property type="match status" value="1"/>
</dbReference>
<feature type="compositionally biased region" description="Polar residues" evidence="4">
    <location>
        <begin position="24"/>
        <end position="36"/>
    </location>
</feature>
<evidence type="ECO:0000313" key="7">
    <source>
        <dbReference type="Proteomes" id="UP001438707"/>
    </source>
</evidence>
<name>A0AAW1QDI1_9CHLO</name>
<evidence type="ECO:0000313" key="6">
    <source>
        <dbReference type="EMBL" id="KAK9819422.1"/>
    </source>
</evidence>
<protein>
    <recommendedName>
        <fullName evidence="5">CRAL-TRIO domain-containing protein</fullName>
    </recommendedName>
</protein>
<evidence type="ECO:0000256" key="3">
    <source>
        <dbReference type="ARBA" id="ARBA00038020"/>
    </source>
</evidence>
<dbReference type="SUPFAM" id="SSF46938">
    <property type="entry name" value="CRAL/TRIO N-terminal domain"/>
    <property type="match status" value="1"/>
</dbReference>
<feature type="region of interest" description="Disordered" evidence="4">
    <location>
        <begin position="394"/>
        <end position="451"/>
    </location>
</feature>
<feature type="domain" description="CRAL-TRIO" evidence="5">
    <location>
        <begin position="140"/>
        <end position="300"/>
    </location>
</feature>
<dbReference type="AlphaFoldDB" id="A0AAW1QDI1"/>
<dbReference type="Gene3D" id="3.40.525.10">
    <property type="entry name" value="CRAL-TRIO lipid binding domain"/>
    <property type="match status" value="1"/>
</dbReference>
<sequence length="590" mass="64989">MSKPGGLLRTLSPKRSLEEPLDPQSATPDLNKASSNKRWNFKRQKSIVELPDPTDETAFKADWGITLKQEEALLAQFTEELKAEKLIQPEKGWPDRYTLRRFLRARQHKLPAAKLMWANHVKWRKEIGADTIMDDFTFDERDAFVSIYPQGYHKTDKLGRPIYVQHLGMIDMKKMLEVTDEERIIKFHVQEYERCARYIMPACSRAAGIGMKHLSAEVRKMMGSISAIDQNNYPEMLGRTCIINAPAVFKFVFAAVKPMFDPRTLAKMEICGRNYTQDLLRWVDAENLPEYLGGTSKSTLLDDTGPWNNDAVNQAASLERALSHTARVSQRQPSYSRTSSSVSPERKRVSLAGQGTSPLGGAPAGGSPQGLGQAPLLPPGQVRLVPPARAAQPMPELATPFSSPPAGGLPAGVPQDGLELSAHHPSASAPDDSDDDDGYYSPRSFSSARSSFSMAGSSDLERFSQLDHEAEAGIPSKMDGQALPAARMTSPVEGPMQIPIQARVKVLEDKLPSLSAKLPAHYQKAIDADGFKNSSPTEQNLQERLAHLENAMAILLKAQEEEGRTKSGKPGRQSQPTDKAKQKCCGCSIM</sequence>
<reference evidence="6 7" key="1">
    <citation type="journal article" date="2024" name="Nat. Commun.">
        <title>Phylogenomics reveals the evolutionary origins of lichenization in chlorophyte algae.</title>
        <authorList>
            <person name="Puginier C."/>
            <person name="Libourel C."/>
            <person name="Otte J."/>
            <person name="Skaloud P."/>
            <person name="Haon M."/>
            <person name="Grisel S."/>
            <person name="Petersen M."/>
            <person name="Berrin J.G."/>
            <person name="Delaux P.M."/>
            <person name="Dal Grande F."/>
            <person name="Keller J."/>
        </authorList>
    </citation>
    <scope>NUCLEOTIDE SEQUENCE [LARGE SCALE GENOMIC DNA]</scope>
    <source>
        <strain evidence="6 7">SAG 2145</strain>
    </source>
</reference>
<dbReference type="PANTHER" id="PTHR45657">
    <property type="entry name" value="CRAL-TRIO DOMAIN-CONTAINING PROTEIN YKL091C-RELATED"/>
    <property type="match status" value="1"/>
</dbReference>
<feature type="region of interest" description="Disordered" evidence="4">
    <location>
        <begin position="557"/>
        <end position="590"/>
    </location>
</feature>
<comment type="subcellular location">
    <subcellularLocation>
        <location evidence="1">Cell membrane</location>
        <topology evidence="1">Peripheral membrane protein</topology>
    </subcellularLocation>
    <subcellularLocation>
        <location evidence="2">Golgi apparatus membrane</location>
        <topology evidence="2">Peripheral membrane protein</topology>
    </subcellularLocation>
</comment>
<dbReference type="GO" id="GO:0005886">
    <property type="term" value="C:plasma membrane"/>
    <property type="evidence" value="ECO:0007669"/>
    <property type="project" value="UniProtKB-SubCell"/>
</dbReference>
<dbReference type="PROSITE" id="PS50191">
    <property type="entry name" value="CRAL_TRIO"/>
    <property type="match status" value="1"/>
</dbReference>
<dbReference type="SUPFAM" id="SSF52087">
    <property type="entry name" value="CRAL/TRIO domain"/>
    <property type="match status" value="1"/>
</dbReference>
<dbReference type="InterPro" id="IPR001251">
    <property type="entry name" value="CRAL-TRIO_dom"/>
</dbReference>
<dbReference type="InterPro" id="IPR011074">
    <property type="entry name" value="CRAL/TRIO_N_dom"/>
</dbReference>
<dbReference type="InterPro" id="IPR036273">
    <property type="entry name" value="CRAL/TRIO_N_dom_sf"/>
</dbReference>
<accession>A0AAW1QDI1</accession>
<evidence type="ECO:0000256" key="2">
    <source>
        <dbReference type="ARBA" id="ARBA00004395"/>
    </source>
</evidence>
<feature type="region of interest" description="Disordered" evidence="4">
    <location>
        <begin position="323"/>
        <end position="381"/>
    </location>
</feature>
<proteinExistence type="inferred from homology"/>
<dbReference type="InterPro" id="IPR051026">
    <property type="entry name" value="PI/PC_transfer"/>
</dbReference>
<comment type="caution">
    <text evidence="6">The sequence shown here is derived from an EMBL/GenBank/DDBJ whole genome shotgun (WGS) entry which is preliminary data.</text>
</comment>
<dbReference type="Gene3D" id="1.10.8.20">
    <property type="entry name" value="N-terminal domain of phosphatidylinositol transfer protein sec14p"/>
    <property type="match status" value="1"/>
</dbReference>
<dbReference type="CDD" id="cd00170">
    <property type="entry name" value="SEC14"/>
    <property type="match status" value="1"/>
</dbReference>
<dbReference type="GO" id="GO:0000139">
    <property type="term" value="C:Golgi membrane"/>
    <property type="evidence" value="ECO:0007669"/>
    <property type="project" value="UniProtKB-SubCell"/>
</dbReference>
<dbReference type="SMART" id="SM01100">
    <property type="entry name" value="CRAL_TRIO_N"/>
    <property type="match status" value="1"/>
</dbReference>
<evidence type="ECO:0000259" key="5">
    <source>
        <dbReference type="PROSITE" id="PS50191"/>
    </source>
</evidence>
<organism evidence="6 7">
    <name type="scientific">Apatococcus lobatus</name>
    <dbReference type="NCBI Taxonomy" id="904363"/>
    <lineage>
        <taxon>Eukaryota</taxon>
        <taxon>Viridiplantae</taxon>
        <taxon>Chlorophyta</taxon>
        <taxon>core chlorophytes</taxon>
        <taxon>Trebouxiophyceae</taxon>
        <taxon>Chlorellales</taxon>
        <taxon>Chlorellaceae</taxon>
        <taxon>Apatococcus</taxon>
    </lineage>
</organism>
<dbReference type="PANTHER" id="PTHR45657:SF1">
    <property type="entry name" value="CRAL-TRIO DOMAIN-CONTAINING PROTEIN YKL091C-RELATED"/>
    <property type="match status" value="1"/>
</dbReference>
<dbReference type="EMBL" id="JALJOS010000047">
    <property type="protein sequence ID" value="KAK9819422.1"/>
    <property type="molecule type" value="Genomic_DNA"/>
</dbReference>
<evidence type="ECO:0000256" key="4">
    <source>
        <dbReference type="SAM" id="MobiDB-lite"/>
    </source>
</evidence>
<gene>
    <name evidence="6" type="ORF">WJX74_001938</name>
</gene>
<comment type="similarity">
    <text evidence="3">Belongs to the SFH family.</text>
</comment>
<feature type="compositionally biased region" description="Low complexity" evidence="4">
    <location>
        <begin position="329"/>
        <end position="343"/>
    </location>
</feature>